<dbReference type="SUPFAM" id="SSF74731">
    <property type="entry name" value="Ribosomal protein L20"/>
    <property type="match status" value="1"/>
</dbReference>
<dbReference type="FunFam" id="1.10.1900.20:FF:000001">
    <property type="entry name" value="50S ribosomal protein L20"/>
    <property type="match status" value="1"/>
</dbReference>
<evidence type="ECO:0000256" key="5">
    <source>
        <dbReference type="ARBA" id="ARBA00023274"/>
    </source>
</evidence>
<dbReference type="EMBL" id="FNGA01000003">
    <property type="protein sequence ID" value="SDL05252.1"/>
    <property type="molecule type" value="Genomic_DNA"/>
</dbReference>
<comment type="function">
    <text evidence="7 8">Binds directly to 23S ribosomal RNA and is necessary for the in vitro assembly process of the 50S ribosomal subunit. It is not involved in the protein synthesizing functions of that subunit.</text>
</comment>
<keyword evidence="10" id="KW-1185">Reference proteome</keyword>
<dbReference type="OrthoDB" id="9808966at2"/>
<accession>A0A1G9GXE5</accession>
<protein>
    <recommendedName>
        <fullName evidence="6 7">Large ribosomal subunit protein bL20</fullName>
    </recommendedName>
</protein>
<dbReference type="HAMAP" id="MF_00382">
    <property type="entry name" value="Ribosomal_bL20"/>
    <property type="match status" value="1"/>
</dbReference>
<evidence type="ECO:0000256" key="6">
    <source>
        <dbReference type="ARBA" id="ARBA00035172"/>
    </source>
</evidence>
<dbReference type="PRINTS" id="PR00062">
    <property type="entry name" value="RIBOSOMALL20"/>
</dbReference>
<evidence type="ECO:0000313" key="10">
    <source>
        <dbReference type="Proteomes" id="UP000199053"/>
    </source>
</evidence>
<keyword evidence="4 7" id="KW-0689">Ribosomal protein</keyword>
<comment type="similarity">
    <text evidence="1 7 8">Belongs to the bacterial ribosomal protein bL20 family.</text>
</comment>
<organism evidence="9 10">
    <name type="scientific">Maridesulfovibrio ferrireducens</name>
    <dbReference type="NCBI Taxonomy" id="246191"/>
    <lineage>
        <taxon>Bacteria</taxon>
        <taxon>Pseudomonadati</taxon>
        <taxon>Thermodesulfobacteriota</taxon>
        <taxon>Desulfovibrionia</taxon>
        <taxon>Desulfovibrionales</taxon>
        <taxon>Desulfovibrionaceae</taxon>
        <taxon>Maridesulfovibrio</taxon>
    </lineage>
</organism>
<keyword evidence="2 7" id="KW-0699">rRNA-binding</keyword>
<dbReference type="GO" id="GO:0003735">
    <property type="term" value="F:structural constituent of ribosome"/>
    <property type="evidence" value="ECO:0007669"/>
    <property type="project" value="InterPro"/>
</dbReference>
<sequence>MRIKRGMAAKKRHKKYLKMAKGFRGSGSTLYRTARERVERSLCMAYVGRKVRKREMRKLWIQRINAAARLNDMSYSRFINGLSKAGIELNRKILADLAVSDTVAFAKIAELARAQVS</sequence>
<dbReference type="Gene3D" id="1.10.1900.20">
    <property type="entry name" value="Ribosomal protein L20"/>
    <property type="match status" value="1"/>
</dbReference>
<evidence type="ECO:0000256" key="7">
    <source>
        <dbReference type="HAMAP-Rule" id="MF_00382"/>
    </source>
</evidence>
<gene>
    <name evidence="7" type="primary">rplT</name>
    <name evidence="9" type="ORF">SAMN05660337_1912</name>
</gene>
<reference evidence="10" key="1">
    <citation type="submission" date="2016-10" db="EMBL/GenBank/DDBJ databases">
        <authorList>
            <person name="Varghese N."/>
            <person name="Submissions S."/>
        </authorList>
    </citation>
    <scope>NUCLEOTIDE SEQUENCE [LARGE SCALE GENOMIC DNA]</scope>
    <source>
        <strain evidence="10">DSM 16995</strain>
    </source>
</reference>
<dbReference type="GO" id="GO:0019843">
    <property type="term" value="F:rRNA binding"/>
    <property type="evidence" value="ECO:0007669"/>
    <property type="project" value="UniProtKB-UniRule"/>
</dbReference>
<proteinExistence type="inferred from homology"/>
<dbReference type="InterPro" id="IPR049946">
    <property type="entry name" value="RIBOSOMAL_L20_CS"/>
</dbReference>
<dbReference type="GO" id="GO:0006412">
    <property type="term" value="P:translation"/>
    <property type="evidence" value="ECO:0007669"/>
    <property type="project" value="InterPro"/>
</dbReference>
<evidence type="ECO:0000256" key="8">
    <source>
        <dbReference type="RuleBase" id="RU000560"/>
    </source>
</evidence>
<dbReference type="GO" id="GO:1990904">
    <property type="term" value="C:ribonucleoprotein complex"/>
    <property type="evidence" value="ECO:0007669"/>
    <property type="project" value="UniProtKB-KW"/>
</dbReference>
<dbReference type="STRING" id="246191.SAMN05660337_1912"/>
<dbReference type="CDD" id="cd07026">
    <property type="entry name" value="Ribosomal_L20"/>
    <property type="match status" value="1"/>
</dbReference>
<dbReference type="InterPro" id="IPR005813">
    <property type="entry name" value="Ribosomal_bL20"/>
</dbReference>
<dbReference type="RefSeq" id="WP_092160521.1">
    <property type="nucleotide sequence ID" value="NZ_FNGA01000003.1"/>
</dbReference>
<keyword evidence="3 7" id="KW-0694">RNA-binding</keyword>
<evidence type="ECO:0000256" key="4">
    <source>
        <dbReference type="ARBA" id="ARBA00022980"/>
    </source>
</evidence>
<dbReference type="AlphaFoldDB" id="A0A1G9GXE5"/>
<evidence type="ECO:0000256" key="1">
    <source>
        <dbReference type="ARBA" id="ARBA00007698"/>
    </source>
</evidence>
<evidence type="ECO:0000313" key="9">
    <source>
        <dbReference type="EMBL" id="SDL05252.1"/>
    </source>
</evidence>
<dbReference type="Gene3D" id="6.10.160.10">
    <property type="match status" value="1"/>
</dbReference>
<dbReference type="PANTHER" id="PTHR10986">
    <property type="entry name" value="39S RIBOSOMAL PROTEIN L20"/>
    <property type="match status" value="1"/>
</dbReference>
<dbReference type="Proteomes" id="UP000199053">
    <property type="component" value="Unassembled WGS sequence"/>
</dbReference>
<name>A0A1G9GXE5_9BACT</name>
<dbReference type="GO" id="GO:0000027">
    <property type="term" value="P:ribosomal large subunit assembly"/>
    <property type="evidence" value="ECO:0007669"/>
    <property type="project" value="UniProtKB-UniRule"/>
</dbReference>
<evidence type="ECO:0000256" key="3">
    <source>
        <dbReference type="ARBA" id="ARBA00022884"/>
    </source>
</evidence>
<keyword evidence="5 7" id="KW-0687">Ribonucleoprotein</keyword>
<dbReference type="GO" id="GO:0005840">
    <property type="term" value="C:ribosome"/>
    <property type="evidence" value="ECO:0007669"/>
    <property type="project" value="UniProtKB-KW"/>
</dbReference>
<evidence type="ECO:0000256" key="2">
    <source>
        <dbReference type="ARBA" id="ARBA00022730"/>
    </source>
</evidence>
<dbReference type="Pfam" id="PF00453">
    <property type="entry name" value="Ribosomal_L20"/>
    <property type="match status" value="1"/>
</dbReference>
<dbReference type="InterPro" id="IPR035566">
    <property type="entry name" value="Ribosomal_protein_bL20_C"/>
</dbReference>
<dbReference type="PROSITE" id="PS00937">
    <property type="entry name" value="RIBOSOMAL_L20"/>
    <property type="match status" value="1"/>
</dbReference>
<dbReference type="NCBIfam" id="TIGR01032">
    <property type="entry name" value="rplT_bact"/>
    <property type="match status" value="1"/>
</dbReference>